<reference evidence="3 4" key="1">
    <citation type="submission" date="2019-08" db="EMBL/GenBank/DDBJ databases">
        <authorList>
            <person name="Luo N."/>
        </authorList>
    </citation>
    <scope>NUCLEOTIDE SEQUENCE [LARGE SCALE GENOMIC DNA]</scope>
    <source>
        <strain evidence="3 4">NCIMB 9442</strain>
    </source>
</reference>
<keyword evidence="4" id="KW-1185">Reference proteome</keyword>
<organism evidence="3 4">
    <name type="scientific">Nitratidesulfovibrio oxamicus</name>
    <dbReference type="NCBI Taxonomy" id="32016"/>
    <lineage>
        <taxon>Bacteria</taxon>
        <taxon>Pseudomonadati</taxon>
        <taxon>Thermodesulfobacteriota</taxon>
        <taxon>Desulfovibrionia</taxon>
        <taxon>Desulfovibrionales</taxon>
        <taxon>Desulfovibrionaceae</taxon>
        <taxon>Nitratidesulfovibrio</taxon>
    </lineage>
</organism>
<proteinExistence type="predicted"/>
<feature type="domain" description="HPP transmembrane region" evidence="2">
    <location>
        <begin position="24"/>
        <end position="198"/>
    </location>
</feature>
<sequence>MDYFRKMCGCGRDNCRPGLLGLLPKPDVSETLWSFISALCGIGVVAWLCDRVASPGDGFVLIGSFGASAVLAYGAPGAPFSQPRNLLGGHVLSALVGVFVARNLGVPGLAGMSGAEVLTLSTAWLAPAVAVAAAIALMHLTDTLHPPGGATALIAVTGSPQIQALGYKYAVMPVAAGAAALLVVALLVNNIPRGRRYPRHWW</sequence>
<dbReference type="Pfam" id="PF04982">
    <property type="entry name" value="TM_HPP"/>
    <property type="match status" value="1"/>
</dbReference>
<protein>
    <submittedName>
        <fullName evidence="3">HPP family protein</fullName>
    </submittedName>
</protein>
<accession>A0ABS0J2M9</accession>
<gene>
    <name evidence="3" type="ORF">FVW20_06465</name>
</gene>
<dbReference type="RefSeq" id="WP_196608785.1">
    <property type="nucleotide sequence ID" value="NZ_VRYY01000146.1"/>
</dbReference>
<dbReference type="PANTHER" id="PTHR33741:SF5">
    <property type="entry name" value="TRANSMEMBRANE PROTEIN DDB_G0269096-RELATED"/>
    <property type="match status" value="1"/>
</dbReference>
<dbReference type="EMBL" id="VRYY01000146">
    <property type="protein sequence ID" value="MBG3876679.1"/>
    <property type="molecule type" value="Genomic_DNA"/>
</dbReference>
<feature type="transmembrane region" description="Helical" evidence="1">
    <location>
        <begin position="169"/>
        <end position="189"/>
    </location>
</feature>
<name>A0ABS0J2M9_9BACT</name>
<keyword evidence="1" id="KW-0472">Membrane</keyword>
<evidence type="ECO:0000313" key="3">
    <source>
        <dbReference type="EMBL" id="MBG3876679.1"/>
    </source>
</evidence>
<comment type="caution">
    <text evidence="3">The sequence shown here is derived from an EMBL/GenBank/DDBJ whole genome shotgun (WGS) entry which is preliminary data.</text>
</comment>
<feature type="transmembrane region" description="Helical" evidence="1">
    <location>
        <begin position="117"/>
        <end position="138"/>
    </location>
</feature>
<evidence type="ECO:0000256" key="1">
    <source>
        <dbReference type="SAM" id="Phobius"/>
    </source>
</evidence>
<keyword evidence="1" id="KW-1133">Transmembrane helix</keyword>
<feature type="transmembrane region" description="Helical" evidence="1">
    <location>
        <begin position="87"/>
        <end position="105"/>
    </location>
</feature>
<evidence type="ECO:0000259" key="2">
    <source>
        <dbReference type="Pfam" id="PF04982"/>
    </source>
</evidence>
<dbReference type="Proteomes" id="UP001194469">
    <property type="component" value="Unassembled WGS sequence"/>
</dbReference>
<feature type="transmembrane region" description="Helical" evidence="1">
    <location>
        <begin position="56"/>
        <end position="75"/>
    </location>
</feature>
<feature type="transmembrane region" description="Helical" evidence="1">
    <location>
        <begin position="32"/>
        <end position="49"/>
    </location>
</feature>
<dbReference type="InterPro" id="IPR058581">
    <property type="entry name" value="TM_HPP"/>
</dbReference>
<keyword evidence="1" id="KW-0812">Transmembrane</keyword>
<dbReference type="InterPro" id="IPR007065">
    <property type="entry name" value="HPP"/>
</dbReference>
<dbReference type="PANTHER" id="PTHR33741">
    <property type="entry name" value="TRANSMEMBRANE PROTEIN DDB_G0269096-RELATED"/>
    <property type="match status" value="1"/>
</dbReference>
<evidence type="ECO:0000313" key="4">
    <source>
        <dbReference type="Proteomes" id="UP001194469"/>
    </source>
</evidence>